<dbReference type="SMART" id="SM00413">
    <property type="entry name" value="ETS"/>
    <property type="match status" value="1"/>
</dbReference>
<name>A0AA89C6F8_PINIB</name>
<dbReference type="InterPro" id="IPR036390">
    <property type="entry name" value="WH_DNA-bd_sf"/>
</dbReference>
<keyword evidence="7" id="KW-1185">Reference proteome</keyword>
<dbReference type="AlphaFoldDB" id="A0AA89C6F8"/>
<comment type="similarity">
    <text evidence="1 3">Belongs to the ETS family.</text>
</comment>
<dbReference type="InterPro" id="IPR036388">
    <property type="entry name" value="WH-like_DNA-bd_sf"/>
</dbReference>
<dbReference type="GO" id="GO:0030154">
    <property type="term" value="P:cell differentiation"/>
    <property type="evidence" value="ECO:0007669"/>
    <property type="project" value="TreeGrafter"/>
</dbReference>
<keyword evidence="4" id="KW-1133">Transmembrane helix</keyword>
<feature type="domain" description="ETS" evidence="5">
    <location>
        <begin position="136"/>
        <end position="196"/>
    </location>
</feature>
<evidence type="ECO:0000259" key="5">
    <source>
        <dbReference type="PROSITE" id="PS50061"/>
    </source>
</evidence>
<evidence type="ECO:0000256" key="3">
    <source>
        <dbReference type="RuleBase" id="RU004019"/>
    </source>
</evidence>
<dbReference type="Gene3D" id="1.10.10.10">
    <property type="entry name" value="Winged helix-like DNA-binding domain superfamily/Winged helix DNA-binding domain"/>
    <property type="match status" value="1"/>
</dbReference>
<reference evidence="6" key="1">
    <citation type="submission" date="2019-08" db="EMBL/GenBank/DDBJ databases">
        <title>The improved chromosome-level genome for the pearl oyster Pinctada fucata martensii using PacBio sequencing and Hi-C.</title>
        <authorList>
            <person name="Zheng Z."/>
        </authorList>
    </citation>
    <scope>NUCLEOTIDE SEQUENCE</scope>
    <source>
        <strain evidence="6">ZZ-2019</strain>
        <tissue evidence="6">Adductor muscle</tissue>
    </source>
</reference>
<dbReference type="Proteomes" id="UP001186944">
    <property type="component" value="Unassembled WGS sequence"/>
</dbReference>
<comment type="caution">
    <text evidence="6">The sequence shown here is derived from an EMBL/GenBank/DDBJ whole genome shotgun (WGS) entry which is preliminary data.</text>
</comment>
<dbReference type="PRINTS" id="PR00454">
    <property type="entry name" value="ETSDOMAIN"/>
</dbReference>
<evidence type="ECO:0000313" key="7">
    <source>
        <dbReference type="Proteomes" id="UP001186944"/>
    </source>
</evidence>
<keyword evidence="3" id="KW-0539">Nucleus</keyword>
<dbReference type="InterPro" id="IPR000418">
    <property type="entry name" value="Ets_dom"/>
</dbReference>
<dbReference type="InterPro" id="IPR046328">
    <property type="entry name" value="ETS_fam"/>
</dbReference>
<accession>A0AA89C6F8</accession>
<evidence type="ECO:0000256" key="4">
    <source>
        <dbReference type="SAM" id="Phobius"/>
    </source>
</evidence>
<dbReference type="Pfam" id="PF00178">
    <property type="entry name" value="Ets"/>
    <property type="match status" value="1"/>
</dbReference>
<dbReference type="GO" id="GO:0043565">
    <property type="term" value="F:sequence-specific DNA binding"/>
    <property type="evidence" value="ECO:0007669"/>
    <property type="project" value="InterPro"/>
</dbReference>
<dbReference type="EMBL" id="VSWD01000005">
    <property type="protein sequence ID" value="KAK3101538.1"/>
    <property type="molecule type" value="Genomic_DNA"/>
</dbReference>
<dbReference type="GO" id="GO:0000981">
    <property type="term" value="F:DNA-binding transcription factor activity, RNA polymerase II-specific"/>
    <property type="evidence" value="ECO:0007669"/>
    <property type="project" value="TreeGrafter"/>
</dbReference>
<evidence type="ECO:0000256" key="1">
    <source>
        <dbReference type="ARBA" id="ARBA00005562"/>
    </source>
</evidence>
<keyword evidence="4" id="KW-0472">Membrane</keyword>
<dbReference type="PANTHER" id="PTHR11849">
    <property type="entry name" value="ETS"/>
    <property type="match status" value="1"/>
</dbReference>
<keyword evidence="2 3" id="KW-0238">DNA-binding</keyword>
<sequence length="244" mass="28459">MTDLSKPFWRRQGTDYLSSLNVSRTPRVITYISSLQPAEHGLYYVRPLLMSIYIFICVAWAPAFCGLVCVWSSDSEEVVLHHNCTFFKTSGLCEIYYKRIRMDGFHCGRDSDSTLGNALLQEHLSAPQCIEGAKNILLWKFILDQLRMENNDIIKWVDRSSGTFRFVDTLEISKKWGERKKKTDMNFEKLSRGIRYDLLKITVLNIYLINIKQKNKIGFKLKKYLATKCALLFPKALLQKWVHE</sequence>
<proteinExistence type="inferred from homology"/>
<protein>
    <recommendedName>
        <fullName evidence="5">ETS domain-containing protein</fullName>
    </recommendedName>
</protein>
<evidence type="ECO:0000313" key="6">
    <source>
        <dbReference type="EMBL" id="KAK3101538.1"/>
    </source>
</evidence>
<feature type="transmembrane region" description="Helical" evidence="4">
    <location>
        <begin position="52"/>
        <end position="71"/>
    </location>
</feature>
<dbReference type="SUPFAM" id="SSF46785">
    <property type="entry name" value="Winged helix' DNA-binding domain"/>
    <property type="match status" value="1"/>
</dbReference>
<organism evidence="6 7">
    <name type="scientific">Pinctada imbricata</name>
    <name type="common">Atlantic pearl-oyster</name>
    <name type="synonym">Pinctada martensii</name>
    <dbReference type="NCBI Taxonomy" id="66713"/>
    <lineage>
        <taxon>Eukaryota</taxon>
        <taxon>Metazoa</taxon>
        <taxon>Spiralia</taxon>
        <taxon>Lophotrochozoa</taxon>
        <taxon>Mollusca</taxon>
        <taxon>Bivalvia</taxon>
        <taxon>Autobranchia</taxon>
        <taxon>Pteriomorphia</taxon>
        <taxon>Pterioida</taxon>
        <taxon>Pterioidea</taxon>
        <taxon>Pteriidae</taxon>
        <taxon>Pinctada</taxon>
    </lineage>
</organism>
<gene>
    <name evidence="6" type="ORF">FSP39_004290</name>
</gene>
<dbReference type="PROSITE" id="PS50061">
    <property type="entry name" value="ETS_DOMAIN_3"/>
    <property type="match status" value="1"/>
</dbReference>
<dbReference type="GO" id="GO:0005634">
    <property type="term" value="C:nucleus"/>
    <property type="evidence" value="ECO:0007669"/>
    <property type="project" value="UniProtKB-SubCell"/>
</dbReference>
<evidence type="ECO:0000256" key="2">
    <source>
        <dbReference type="ARBA" id="ARBA00023125"/>
    </source>
</evidence>
<keyword evidence="4" id="KW-0812">Transmembrane</keyword>
<comment type="subcellular location">
    <subcellularLocation>
        <location evidence="3">Nucleus</location>
    </subcellularLocation>
</comment>